<dbReference type="InterPro" id="IPR050833">
    <property type="entry name" value="Poly_Biosynth_Transport"/>
</dbReference>
<keyword evidence="5 8" id="KW-1133">Transmembrane helix</keyword>
<reference evidence="9 10" key="1">
    <citation type="submission" date="2015-09" db="EMBL/GenBank/DDBJ databases">
        <authorList>
            <consortium name="Swine Surveillance"/>
        </authorList>
    </citation>
    <scope>NUCLEOTIDE SEQUENCE [LARGE SCALE GENOMIC DNA]</scope>
    <source>
        <strain evidence="9 10">CECT 7557</strain>
    </source>
</reference>
<evidence type="ECO:0000256" key="2">
    <source>
        <dbReference type="ARBA" id="ARBA00007430"/>
    </source>
</evidence>
<evidence type="ECO:0000256" key="3">
    <source>
        <dbReference type="ARBA" id="ARBA00022475"/>
    </source>
</evidence>
<evidence type="ECO:0000256" key="8">
    <source>
        <dbReference type="SAM" id="Phobius"/>
    </source>
</evidence>
<feature type="transmembrane region" description="Helical" evidence="8">
    <location>
        <begin position="417"/>
        <end position="439"/>
    </location>
</feature>
<feature type="transmembrane region" description="Helical" evidence="8">
    <location>
        <begin position="48"/>
        <end position="73"/>
    </location>
</feature>
<feature type="transmembrane region" description="Helical" evidence="8">
    <location>
        <begin position="163"/>
        <end position="196"/>
    </location>
</feature>
<dbReference type="STRING" id="928856.SAMN04488049_10758"/>
<dbReference type="Proteomes" id="UP000052022">
    <property type="component" value="Unassembled WGS sequence"/>
</dbReference>
<evidence type="ECO:0000256" key="4">
    <source>
        <dbReference type="ARBA" id="ARBA00022692"/>
    </source>
</evidence>
<dbReference type="OrthoDB" id="9770347at2"/>
<dbReference type="PANTHER" id="PTHR30250">
    <property type="entry name" value="PST FAMILY PREDICTED COLANIC ACID TRANSPORTER"/>
    <property type="match status" value="1"/>
</dbReference>
<organism evidence="9 10">
    <name type="scientific">Tritonibacter multivorans</name>
    <dbReference type="NCBI Taxonomy" id="928856"/>
    <lineage>
        <taxon>Bacteria</taxon>
        <taxon>Pseudomonadati</taxon>
        <taxon>Pseudomonadota</taxon>
        <taxon>Alphaproteobacteria</taxon>
        <taxon>Rhodobacterales</taxon>
        <taxon>Paracoccaceae</taxon>
        <taxon>Tritonibacter</taxon>
    </lineage>
</organism>
<feature type="transmembrane region" description="Helical" evidence="8">
    <location>
        <begin position="21"/>
        <end position="42"/>
    </location>
</feature>
<gene>
    <name evidence="9" type="primary">tuaB</name>
    <name evidence="9" type="ORF">TRM7557_01589</name>
</gene>
<keyword evidence="6 8" id="KW-0472">Membrane</keyword>
<sequence>MVNKVRAGTVGASVRNVGWAYASFFCTKGLNLASVVILAWYLDPAEFGVMAICLAVMSYLEIISQFGMGSALISAQEKIEETASAVFIGGLTFSLLLLALLWLTAAPVAAWYGDAQLADLLPIIGFALVVHALTTVNTSFLYRELKLKQKLLPDTAKGLCKGVVAITLALLGFGVWSLVLGHLAGAVAATLVTWWVRPWWPSKWPDLATFRYIFGFGGHLIGAQTINATPRLLDNLLVGKILGMQALGIYSLAFRIPELGIKSFTNVVGSVLHPVMSRLQSDRAELVAYYYGALKYSALLMFGAGAGIAVMAEPMVHLLYPPKWYPMIEIMQLIAVAFAIGTINMVPGNVFKALNRTDLMFKVSLINLPFFLILLWLAVPHGIVAVAMVQLALAVIRFVPNYLLLRRAIDITARSTFAALLPGAVSALSGAAAGLVILHSGLSAESALSRLLFTALAFTLAYLCVAALTAPEATSAILKRLSRRFSKSNKPPKGSPAPQSPSSNRAKAARN</sequence>
<name>A0A0P1G8N3_9RHOB</name>
<dbReference type="GO" id="GO:0005886">
    <property type="term" value="C:plasma membrane"/>
    <property type="evidence" value="ECO:0007669"/>
    <property type="project" value="UniProtKB-SubCell"/>
</dbReference>
<evidence type="ECO:0000313" key="10">
    <source>
        <dbReference type="Proteomes" id="UP000052022"/>
    </source>
</evidence>
<keyword evidence="4 8" id="KW-0812">Transmembrane</keyword>
<evidence type="ECO:0000313" key="9">
    <source>
        <dbReference type="EMBL" id="CUH77797.1"/>
    </source>
</evidence>
<feature type="transmembrane region" description="Helical" evidence="8">
    <location>
        <begin position="120"/>
        <end position="142"/>
    </location>
</feature>
<accession>A0A0P1G8N3</accession>
<dbReference type="EMBL" id="CYSD01000021">
    <property type="protein sequence ID" value="CUH77797.1"/>
    <property type="molecule type" value="Genomic_DNA"/>
</dbReference>
<feature type="transmembrane region" description="Helical" evidence="8">
    <location>
        <begin position="383"/>
        <end position="405"/>
    </location>
</feature>
<evidence type="ECO:0000256" key="1">
    <source>
        <dbReference type="ARBA" id="ARBA00004651"/>
    </source>
</evidence>
<feature type="transmembrane region" description="Helical" evidence="8">
    <location>
        <begin position="359"/>
        <end position="377"/>
    </location>
</feature>
<feature type="region of interest" description="Disordered" evidence="7">
    <location>
        <begin position="484"/>
        <end position="511"/>
    </location>
</feature>
<keyword evidence="3" id="KW-1003">Cell membrane</keyword>
<comment type="subcellular location">
    <subcellularLocation>
        <location evidence="1">Cell membrane</location>
        <topology evidence="1">Multi-pass membrane protein</topology>
    </subcellularLocation>
</comment>
<protein>
    <submittedName>
        <fullName evidence="9">Teichuronic acid biosynthesis protein TuaB</fullName>
    </submittedName>
</protein>
<proteinExistence type="inferred from homology"/>
<dbReference type="CDD" id="cd13127">
    <property type="entry name" value="MATE_tuaB_like"/>
    <property type="match status" value="1"/>
</dbReference>
<evidence type="ECO:0000256" key="5">
    <source>
        <dbReference type="ARBA" id="ARBA00022989"/>
    </source>
</evidence>
<feature type="transmembrane region" description="Helical" evidence="8">
    <location>
        <begin position="85"/>
        <end position="108"/>
    </location>
</feature>
<dbReference type="AlphaFoldDB" id="A0A0P1G8N3"/>
<dbReference type="RefSeq" id="WP_058289670.1">
    <property type="nucleotide sequence ID" value="NZ_CYSD01000021.1"/>
</dbReference>
<dbReference type="Pfam" id="PF13440">
    <property type="entry name" value="Polysacc_synt_3"/>
    <property type="match status" value="1"/>
</dbReference>
<feature type="transmembrane region" description="Helical" evidence="8">
    <location>
        <begin position="451"/>
        <end position="478"/>
    </location>
</feature>
<comment type="similarity">
    <text evidence="2">Belongs to the polysaccharide synthase family.</text>
</comment>
<keyword evidence="10" id="KW-1185">Reference proteome</keyword>
<evidence type="ECO:0000256" key="7">
    <source>
        <dbReference type="SAM" id="MobiDB-lite"/>
    </source>
</evidence>
<feature type="transmembrane region" description="Helical" evidence="8">
    <location>
        <begin position="288"/>
        <end position="312"/>
    </location>
</feature>
<evidence type="ECO:0000256" key="6">
    <source>
        <dbReference type="ARBA" id="ARBA00023136"/>
    </source>
</evidence>
<dbReference type="PANTHER" id="PTHR30250:SF10">
    <property type="entry name" value="LIPOPOLYSACCHARIDE BIOSYNTHESIS PROTEIN WZXC"/>
    <property type="match status" value="1"/>
</dbReference>
<feature type="transmembrane region" description="Helical" evidence="8">
    <location>
        <begin position="324"/>
        <end position="347"/>
    </location>
</feature>